<accession>A0A256LD29</accession>
<reference evidence="2 3" key="1">
    <citation type="submission" date="2017-04" db="EMBL/GenBank/DDBJ databases">
        <authorList>
            <person name="Afonso C.L."/>
            <person name="Miller P.J."/>
            <person name="Scott M.A."/>
            <person name="Spackman E."/>
            <person name="Goraichik I."/>
            <person name="Dimitrov K.M."/>
            <person name="Suarez D.L."/>
            <person name="Swayne D.E."/>
        </authorList>
    </citation>
    <scope>NUCLEOTIDE SEQUENCE [LARGE SCALE GENOMIC DNA]</scope>
    <source>
        <strain evidence="2 3">609q</strain>
    </source>
</reference>
<evidence type="ECO:0000313" key="4">
    <source>
        <dbReference type="Proteomes" id="UP000216316"/>
    </source>
</evidence>
<dbReference type="Proteomes" id="UP000215828">
    <property type="component" value="Unassembled WGS sequence"/>
</dbReference>
<reference evidence="3 4" key="3">
    <citation type="submission" date="2017-09" db="EMBL/GenBank/DDBJ databases">
        <title>Tripartite evolution among Lactobacillus johnsonii, Lactobacillus taiwanensis, Lactobacillus reuteri and their rodent host.</title>
        <authorList>
            <person name="Wang T."/>
            <person name="Knowles S."/>
            <person name="Cheng C."/>
        </authorList>
    </citation>
    <scope>NUCLEOTIDE SEQUENCE [LARGE SCALE GENOMIC DNA]</scope>
    <source>
        <strain evidence="2 3">609q</strain>
        <strain evidence="1 4">609u</strain>
    </source>
</reference>
<dbReference type="EMBL" id="NGNX01000033">
    <property type="protein sequence ID" value="OYR90966.1"/>
    <property type="molecule type" value="Genomic_DNA"/>
</dbReference>
<evidence type="ECO:0000313" key="1">
    <source>
        <dbReference type="EMBL" id="OYR87345.1"/>
    </source>
</evidence>
<sequence>MNYDTYIEDIEALPNFGGWVIYDLEGTILEEFEVYDEMIEVYDYSYSNNPDTVAGYAILDPHQVGNTTLKAAKIYR</sequence>
<protein>
    <submittedName>
        <fullName evidence="2">Uncharacterized protein</fullName>
    </submittedName>
</protein>
<comment type="caution">
    <text evidence="2">The sequence shown here is derived from an EMBL/GenBank/DDBJ whole genome shotgun (WGS) entry which is preliminary data.</text>
</comment>
<gene>
    <name evidence="1" type="ORF">CBF53_07805</name>
    <name evidence="2" type="ORF">CBF70_07250</name>
</gene>
<reference evidence="1 4" key="2">
    <citation type="submission" date="2017-05" db="EMBL/GenBank/DDBJ databases">
        <authorList>
            <person name="Lin X.B."/>
            <person name="Stothard P."/>
            <person name="Tasseva G."/>
            <person name="Walter J."/>
        </authorList>
    </citation>
    <scope>NUCLEOTIDE SEQUENCE [LARGE SCALE GENOMIC DNA]</scope>
    <source>
        <strain evidence="1 4">609u</strain>
    </source>
</reference>
<organism evidence="2 3">
    <name type="scientific">Lactobacillus taiwanensis</name>
    <dbReference type="NCBI Taxonomy" id="508451"/>
    <lineage>
        <taxon>Bacteria</taxon>
        <taxon>Bacillati</taxon>
        <taxon>Bacillota</taxon>
        <taxon>Bacilli</taxon>
        <taxon>Lactobacillales</taxon>
        <taxon>Lactobacillaceae</taxon>
        <taxon>Lactobacillus</taxon>
    </lineage>
</organism>
<proteinExistence type="predicted"/>
<evidence type="ECO:0000313" key="2">
    <source>
        <dbReference type="EMBL" id="OYR90966.1"/>
    </source>
</evidence>
<evidence type="ECO:0000313" key="3">
    <source>
        <dbReference type="Proteomes" id="UP000215828"/>
    </source>
</evidence>
<dbReference type="EMBL" id="NGNV01000044">
    <property type="protein sequence ID" value="OYR87345.1"/>
    <property type="molecule type" value="Genomic_DNA"/>
</dbReference>
<dbReference type="RefSeq" id="WP_094496330.1">
    <property type="nucleotide sequence ID" value="NZ_NGNV01000044.1"/>
</dbReference>
<dbReference type="Proteomes" id="UP000216316">
    <property type="component" value="Unassembled WGS sequence"/>
</dbReference>
<name>A0A256LD29_9LACO</name>
<keyword evidence="4" id="KW-1185">Reference proteome</keyword>
<dbReference type="AlphaFoldDB" id="A0A256LD29"/>